<gene>
    <name evidence="1" type="ORF">AFUS01_LOCUS38549</name>
</gene>
<sequence length="109" mass="12662">MVGIHWMETLELLEMMHRYCYKNPRYFIEGDIWRSSIRIKNIILVINPFETASSSPNGQWMSLLLDFVLPDDNGGYEPEDLGKEIVHETYAGVKFLSLLYCPQPLLIPV</sequence>
<dbReference type="AlphaFoldDB" id="A0A8J2LBY2"/>
<evidence type="ECO:0000313" key="2">
    <source>
        <dbReference type="Proteomes" id="UP000708208"/>
    </source>
</evidence>
<keyword evidence="2" id="KW-1185">Reference proteome</keyword>
<dbReference type="Proteomes" id="UP000708208">
    <property type="component" value="Unassembled WGS sequence"/>
</dbReference>
<proteinExistence type="predicted"/>
<dbReference type="EMBL" id="CAJVCH010548250">
    <property type="protein sequence ID" value="CAG7828637.1"/>
    <property type="molecule type" value="Genomic_DNA"/>
</dbReference>
<protein>
    <submittedName>
        <fullName evidence="1">Uncharacterized protein</fullName>
    </submittedName>
</protein>
<accession>A0A8J2LBY2</accession>
<name>A0A8J2LBY2_9HEXA</name>
<comment type="caution">
    <text evidence="1">The sequence shown here is derived from an EMBL/GenBank/DDBJ whole genome shotgun (WGS) entry which is preliminary data.</text>
</comment>
<organism evidence="1 2">
    <name type="scientific">Allacma fusca</name>
    <dbReference type="NCBI Taxonomy" id="39272"/>
    <lineage>
        <taxon>Eukaryota</taxon>
        <taxon>Metazoa</taxon>
        <taxon>Ecdysozoa</taxon>
        <taxon>Arthropoda</taxon>
        <taxon>Hexapoda</taxon>
        <taxon>Collembola</taxon>
        <taxon>Symphypleona</taxon>
        <taxon>Sminthuridae</taxon>
        <taxon>Allacma</taxon>
    </lineage>
</organism>
<reference evidence="1" key="1">
    <citation type="submission" date="2021-06" db="EMBL/GenBank/DDBJ databases">
        <authorList>
            <person name="Hodson N. C."/>
            <person name="Mongue J. A."/>
            <person name="Jaron S. K."/>
        </authorList>
    </citation>
    <scope>NUCLEOTIDE SEQUENCE</scope>
</reference>
<evidence type="ECO:0000313" key="1">
    <source>
        <dbReference type="EMBL" id="CAG7828637.1"/>
    </source>
</evidence>